<name>A0A1K0J8K6_CUPNE</name>
<dbReference type="Pfam" id="PF13610">
    <property type="entry name" value="DDE_Tnp_IS240"/>
    <property type="match status" value="1"/>
</dbReference>
<feature type="compositionally biased region" description="Low complexity" evidence="1">
    <location>
        <begin position="181"/>
        <end position="200"/>
    </location>
</feature>
<dbReference type="PANTHER" id="PTHR35528:SF3">
    <property type="entry name" value="BLL1675 PROTEIN"/>
    <property type="match status" value="1"/>
</dbReference>
<evidence type="ECO:0000256" key="1">
    <source>
        <dbReference type="SAM" id="MobiDB-lite"/>
    </source>
</evidence>
<dbReference type="PANTHER" id="PTHR35528">
    <property type="entry name" value="BLL1675 PROTEIN"/>
    <property type="match status" value="1"/>
</dbReference>
<organism evidence="3">
    <name type="scientific">Cupriavidus necator</name>
    <name type="common">Alcaligenes eutrophus</name>
    <name type="synonym">Ralstonia eutropha</name>
    <dbReference type="NCBI Taxonomy" id="106590"/>
    <lineage>
        <taxon>Bacteria</taxon>
        <taxon>Pseudomonadati</taxon>
        <taxon>Pseudomonadota</taxon>
        <taxon>Betaproteobacteria</taxon>
        <taxon>Burkholderiales</taxon>
        <taxon>Burkholderiaceae</taxon>
        <taxon>Cupriavidus</taxon>
    </lineage>
</organism>
<evidence type="ECO:0000313" key="3">
    <source>
        <dbReference type="EMBL" id="SCU75418.1"/>
    </source>
</evidence>
<feature type="region of interest" description="Disordered" evidence="1">
    <location>
        <begin position="167"/>
        <end position="200"/>
    </location>
</feature>
<gene>
    <name evidence="3" type="ORF">CNECB9_2360015</name>
</gene>
<proteinExistence type="predicted"/>
<protein>
    <recommendedName>
        <fullName evidence="2">DDE domain-containing protein</fullName>
    </recommendedName>
</protein>
<dbReference type="InterPro" id="IPR032874">
    <property type="entry name" value="DDE_dom"/>
</dbReference>
<dbReference type="InterPro" id="IPR052183">
    <property type="entry name" value="IS_Transposase"/>
</dbReference>
<dbReference type="AlphaFoldDB" id="A0A1K0J8K6"/>
<feature type="domain" description="DDE" evidence="2">
    <location>
        <begin position="80"/>
        <end position="108"/>
    </location>
</feature>
<reference evidence="3" key="1">
    <citation type="submission" date="2016-09" db="EMBL/GenBank/DDBJ databases">
        <authorList>
            <person name="Capua I."/>
            <person name="De Benedictis P."/>
            <person name="Joannis T."/>
            <person name="Lombin L.H."/>
            <person name="Cattoli G."/>
        </authorList>
    </citation>
    <scope>NUCLEOTIDE SEQUENCE</scope>
    <source>
        <strain evidence="3">B9</strain>
    </source>
</reference>
<evidence type="ECO:0000259" key="2">
    <source>
        <dbReference type="Pfam" id="PF13610"/>
    </source>
</evidence>
<dbReference type="EMBL" id="FMSH01000153">
    <property type="protein sequence ID" value="SCU75418.1"/>
    <property type="molecule type" value="Genomic_DNA"/>
</dbReference>
<accession>A0A1K0J8K6</accession>
<sequence>MGSGHEPGDCEGIEAPALPLYLVLTCVRWYVAYPLSQCHLEQMMAGRGVAVDHSTVHRWALKRLPALHKAFRRCKRPVGKSWRMDETYILVRGQWKYLYRTVDNAGNTRFLLGRHRAHAYDCQGPDAMPRRGAIRPRQSNSIRRRHKAIGPPGLVTSSLAYCDRTDKGFSLRGKQPRRRPAFQQPARRPHARQNAACRPL</sequence>